<evidence type="ECO:0000313" key="4">
    <source>
        <dbReference type="EnsemblMetazoa" id="PHUM328760-PA"/>
    </source>
</evidence>
<feature type="region of interest" description="Disordered" evidence="1">
    <location>
        <begin position="50"/>
        <end position="71"/>
    </location>
</feature>
<reference evidence="3" key="1">
    <citation type="submission" date="2007-04" db="EMBL/GenBank/DDBJ databases">
        <title>Annotation of Pediculus humanus corporis strain USDA.</title>
        <authorList>
            <person name="Kirkness E."/>
            <person name="Hannick L."/>
            <person name="Hass B."/>
            <person name="Bruggner R."/>
            <person name="Lawson D."/>
            <person name="Bidwell S."/>
            <person name="Joardar V."/>
            <person name="Caler E."/>
            <person name="Walenz B."/>
            <person name="Inman J."/>
            <person name="Schobel S."/>
            <person name="Galinsky K."/>
            <person name="Amedeo P."/>
            <person name="Strausberg R."/>
        </authorList>
    </citation>
    <scope>NUCLEOTIDE SEQUENCE</scope>
    <source>
        <strain evidence="3">USDA</strain>
    </source>
</reference>
<organism>
    <name type="scientific">Pediculus humanus subsp. corporis</name>
    <name type="common">Body louse</name>
    <dbReference type="NCBI Taxonomy" id="121224"/>
    <lineage>
        <taxon>Eukaryota</taxon>
        <taxon>Metazoa</taxon>
        <taxon>Ecdysozoa</taxon>
        <taxon>Arthropoda</taxon>
        <taxon>Hexapoda</taxon>
        <taxon>Insecta</taxon>
        <taxon>Pterygota</taxon>
        <taxon>Neoptera</taxon>
        <taxon>Paraneoptera</taxon>
        <taxon>Psocodea</taxon>
        <taxon>Troctomorpha</taxon>
        <taxon>Phthiraptera</taxon>
        <taxon>Anoplura</taxon>
        <taxon>Pediculidae</taxon>
        <taxon>Pediculus</taxon>
    </lineage>
</organism>
<feature type="region of interest" description="Disordered" evidence="1">
    <location>
        <begin position="890"/>
        <end position="942"/>
    </location>
</feature>
<evidence type="ECO:0000313" key="3">
    <source>
        <dbReference type="EMBL" id="EEB14817.1"/>
    </source>
</evidence>
<dbReference type="GO" id="GO:0000122">
    <property type="term" value="P:negative regulation of transcription by RNA polymerase II"/>
    <property type="evidence" value="ECO:0007669"/>
    <property type="project" value="TreeGrafter"/>
</dbReference>
<dbReference type="CTD" id="8236270"/>
<dbReference type="EnsemblMetazoa" id="PHUM328760-RA">
    <property type="protein sequence ID" value="PHUM328760-PA"/>
    <property type="gene ID" value="PHUM328760"/>
</dbReference>
<dbReference type="Proteomes" id="UP000009046">
    <property type="component" value="Unassembled WGS sequence"/>
</dbReference>
<reference evidence="4" key="3">
    <citation type="submission" date="2020-05" db="UniProtKB">
        <authorList>
            <consortium name="EnsemblMetazoa"/>
        </authorList>
    </citation>
    <scope>IDENTIFICATION</scope>
    <source>
        <strain evidence="4">USDA</strain>
    </source>
</reference>
<feature type="compositionally biased region" description="Basic and acidic residues" evidence="1">
    <location>
        <begin position="695"/>
        <end position="707"/>
    </location>
</feature>
<dbReference type="eggNOG" id="KOG2660">
    <property type="taxonomic scope" value="Eukaryota"/>
</dbReference>
<feature type="compositionally biased region" description="Basic and acidic residues" evidence="1">
    <location>
        <begin position="596"/>
        <end position="625"/>
    </location>
</feature>
<dbReference type="RefSeq" id="XP_002427555.1">
    <property type="nucleotide sequence ID" value="XM_002427510.1"/>
</dbReference>
<feature type="region of interest" description="Disordered" evidence="1">
    <location>
        <begin position="1003"/>
        <end position="1035"/>
    </location>
</feature>
<feature type="compositionally biased region" description="Low complexity" evidence="1">
    <location>
        <begin position="757"/>
        <end position="766"/>
    </location>
</feature>
<dbReference type="OrthoDB" id="10264655at2759"/>
<evidence type="ECO:0000313" key="5">
    <source>
        <dbReference type="Proteomes" id="UP000009046"/>
    </source>
</evidence>
<dbReference type="AlphaFoldDB" id="E0VN51"/>
<feature type="compositionally biased region" description="Low complexity" evidence="1">
    <location>
        <begin position="898"/>
        <end position="927"/>
    </location>
</feature>
<proteinExistence type="predicted"/>
<keyword evidence="5" id="KW-1185">Reference proteome</keyword>
<feature type="compositionally biased region" description="Basic and acidic residues" evidence="1">
    <location>
        <begin position="261"/>
        <end position="270"/>
    </location>
</feature>
<evidence type="ECO:0000256" key="1">
    <source>
        <dbReference type="SAM" id="MobiDB-lite"/>
    </source>
</evidence>
<gene>
    <name evidence="4" type="primary">8236270</name>
    <name evidence="3" type="ORF">Phum_PHUM328760</name>
</gene>
<dbReference type="PANTHER" id="PTHR10825:SF29">
    <property type="entry name" value="POLYCOMB GROUP RING FINGER PROTEIN 1"/>
    <property type="match status" value="1"/>
</dbReference>
<feature type="compositionally biased region" description="Basic and acidic residues" evidence="1">
    <location>
        <begin position="567"/>
        <end position="587"/>
    </location>
</feature>
<feature type="compositionally biased region" description="Basic and acidic residues" evidence="1">
    <location>
        <begin position="278"/>
        <end position="291"/>
    </location>
</feature>
<dbReference type="STRING" id="121224.E0VN51"/>
<dbReference type="GO" id="GO:0035102">
    <property type="term" value="C:PRC1 complex"/>
    <property type="evidence" value="ECO:0007669"/>
    <property type="project" value="TreeGrafter"/>
</dbReference>
<feature type="compositionally biased region" description="Basic and acidic residues" evidence="1">
    <location>
        <begin position="636"/>
        <end position="672"/>
    </location>
</feature>
<reference evidence="3" key="2">
    <citation type="submission" date="2007-04" db="EMBL/GenBank/DDBJ databases">
        <title>The genome of the human body louse.</title>
        <authorList>
            <consortium name="The Human Body Louse Genome Consortium"/>
            <person name="Kirkness E."/>
            <person name="Walenz B."/>
            <person name="Hass B."/>
            <person name="Bruggner R."/>
            <person name="Strausberg R."/>
        </authorList>
    </citation>
    <scope>NUCLEOTIDE SEQUENCE</scope>
    <source>
        <strain evidence="3">USDA</strain>
    </source>
</reference>
<sequence>MRLHIIAHCIISSFCEDTVSSQSSESGDNPDGLSFPQQLGLIKLKNVEGRTSRRESQDVQENNNNNNNPAFSKRYLQCPAVVSVFHLKKFIRNKHDLTEKMQVNIIHKRVPLPDHYTLMDVAYIYTWKKSSPMRFFYNICEIKRQRIKMLPRVIKAEEEEKVQQQQQQPKTVAVVNGETESPPEVTVGVKQKEGVKTNGEISVMKFNKNASVKSEINSGGVGDKKIIQGETKEIVNGSAINNNNNNNNVVDNGKNVSLTKDNSKSEKKTEIPVCNGKSETKDSMIVEKEKTSNATKIKSCEKSDEDDKICDESRKPAEVRENEINNKSEEKPLKNNEQVLLNPISGKLESVPSSLNENKQSANNDETMTIKKKENEDGKDKKKSYVSILKKFRKEKSGDKKESLTVTKKETTNDKCSPPVLPSPLANLEKSPLEKSTPQIADVSVEIKSDKNDSEYDFDGTSPPNKFMSLQEYSKMSKHLKCLASKDKGNENGWISLQDFRDHMLNNSPAASKDSSQQKEKKKSVPSLFRIGTENNKKVSPKHQNGKLTNDGTKPKKVAPTIINIKTEGENRNKTEIKIDYPSKEKSSSSSPPKPIKIENKGGEYSIKHGEDDEKSGVTKHEEKISQQPNNGGPGDDGKILKTDDDAKTSKDSPKESVKRKNAEKSEGEPAAKKSKMMMNSEGSKNDNFGAIDLSKTDASSKGDKNPLENLMDLANKSGTSKSDENMVEALISAAQNQSIEPLLKIPQYSHNSAKTSPSQSSPPQSRNISSNDISQALQFFRDLRTDIKNLEAKSQLSPNSFIEHLSQKSSNLEPLQLYQQHINLIRRLKRQQMAANVTDAPQRKTPKLSPTMLFQIQDQMELQNRMVAAQTYKNLPPLLQFYNHPSAFCPTPPSPPKSGQNKLKPSSHSPSSPKSPPNSRNKSPQSLSSPPGALSMSLPNSDPSFFASQKYNQFINAGLNSEMTFHQTFQNYLNQQEKINQLKQSQQSMGQKQQNLPVYGKSISDLYYGPPPQQQTVKKLESPTTNSMGAVQKT</sequence>
<evidence type="ECO:0000259" key="2">
    <source>
        <dbReference type="Pfam" id="PF16207"/>
    </source>
</evidence>
<dbReference type="EMBL" id="DS235332">
    <property type="protein sequence ID" value="EEB14817.1"/>
    <property type="molecule type" value="Genomic_DNA"/>
</dbReference>
<feature type="compositionally biased region" description="Polar residues" evidence="1">
    <location>
        <begin position="351"/>
        <end position="367"/>
    </location>
</feature>
<feature type="region of interest" description="Disordered" evidence="1">
    <location>
        <begin position="505"/>
        <end position="722"/>
    </location>
</feature>
<dbReference type="EMBL" id="AAZO01003814">
    <property type="status" value="NOT_ANNOTATED_CDS"/>
    <property type="molecule type" value="Genomic_DNA"/>
</dbReference>
<protein>
    <submittedName>
        <fullName evidence="3">DNA double-strand break repair Rad50 ATPase, putative</fullName>
    </submittedName>
</protein>
<dbReference type="GO" id="GO:1990841">
    <property type="term" value="F:promoter-specific chromatin binding"/>
    <property type="evidence" value="ECO:0007669"/>
    <property type="project" value="TreeGrafter"/>
</dbReference>
<dbReference type="GeneID" id="8236270"/>
<dbReference type="CDD" id="cd17082">
    <property type="entry name" value="RAWUL_PCGF2_like"/>
    <property type="match status" value="1"/>
</dbReference>
<dbReference type="HOGENOM" id="CLU_293612_0_0_1"/>
<name>E0VN51_PEDHC</name>
<feature type="compositionally biased region" description="Polar residues" evidence="1">
    <location>
        <begin position="1015"/>
        <end position="1035"/>
    </location>
</feature>
<dbReference type="InterPro" id="IPR032443">
    <property type="entry name" value="RAWUL"/>
</dbReference>
<feature type="region of interest" description="Disordered" evidence="1">
    <location>
        <begin position="750"/>
        <end position="770"/>
    </location>
</feature>
<dbReference type="Pfam" id="PF16207">
    <property type="entry name" value="RAWUL"/>
    <property type="match status" value="1"/>
</dbReference>
<feature type="compositionally biased region" description="Low complexity" evidence="1">
    <location>
        <begin position="241"/>
        <end position="256"/>
    </location>
</feature>
<feature type="domain" description="RAWUL" evidence="2">
    <location>
        <begin position="74"/>
        <end position="138"/>
    </location>
</feature>
<feature type="region of interest" description="Disordered" evidence="1">
    <location>
        <begin position="238"/>
        <end position="441"/>
    </location>
</feature>
<feature type="region of interest" description="Disordered" evidence="1">
    <location>
        <begin position="165"/>
        <end position="188"/>
    </location>
</feature>
<feature type="compositionally biased region" description="Basic and acidic residues" evidence="1">
    <location>
        <begin position="368"/>
        <end position="380"/>
    </location>
</feature>
<dbReference type="InParanoid" id="E0VN51"/>
<feature type="compositionally biased region" description="Basic and acidic residues" evidence="1">
    <location>
        <begin position="395"/>
        <end position="413"/>
    </location>
</feature>
<accession>E0VN51</accession>
<dbReference type="VEuPathDB" id="VectorBase:PHUM328760"/>
<feature type="compositionally biased region" description="Basic and acidic residues" evidence="1">
    <location>
        <begin position="310"/>
        <end position="334"/>
    </location>
</feature>
<dbReference type="PANTHER" id="PTHR10825">
    <property type="entry name" value="RING FINGER DOMAIN-CONTAINING, POLYCOMB GROUP COMPONENT"/>
    <property type="match status" value="1"/>
</dbReference>
<dbReference type="Gene3D" id="3.10.20.90">
    <property type="entry name" value="Phosphatidylinositol 3-kinase Catalytic Subunit, Chain A, domain 1"/>
    <property type="match status" value="1"/>
</dbReference>
<dbReference type="KEGG" id="phu:Phum_PHUM328760"/>